<evidence type="ECO:0000313" key="1">
    <source>
        <dbReference type="EMBL" id="GAA4307598.1"/>
    </source>
</evidence>
<dbReference type="EMBL" id="BAABFN010000002">
    <property type="protein sequence ID" value="GAA4307598.1"/>
    <property type="molecule type" value="Genomic_DNA"/>
</dbReference>
<reference evidence="2" key="1">
    <citation type="journal article" date="2019" name="Int. J. Syst. Evol. Microbiol.">
        <title>The Global Catalogue of Microorganisms (GCM) 10K type strain sequencing project: providing services to taxonomists for standard genome sequencing and annotation.</title>
        <authorList>
            <consortium name="The Broad Institute Genomics Platform"/>
            <consortium name="The Broad Institute Genome Sequencing Center for Infectious Disease"/>
            <person name="Wu L."/>
            <person name="Ma J."/>
        </authorList>
    </citation>
    <scope>NUCLEOTIDE SEQUENCE [LARGE SCALE GENOMIC DNA]</scope>
    <source>
        <strain evidence="2">JCM 17664</strain>
    </source>
</reference>
<name>A0ABP8FNH8_9BACT</name>
<sequence>MKYPYKTMLHGLVVLTGLWTGMAPLKTTAQQAIPAQTPPRILAFAGEQPMTRAERPFALSATILNPAKTTVRFTVKLLVPEHLRVLDTAARQVVIAPEGKATFRWKLMADKALYGQVRLEVVQDDAVFSTAALPLRFLPAMRRTPGNDIPAPVKRDEKLLVGAHYFPGWEKGRPEMWSQLIKHPERTPALGFYDQGIPEVADWETKWAVDHGVDFFIYCWYRTSQGGPVEQMLGSAIAARNKSRFRNQMKYTIMWENQNRGRAGVANETDLMKNLLPFWINNYFKGENYLKIDNKPVLFIYRPEFLVDDLGGEAQVRAAFAKMREACKQAGFDGLWLLGEYRGLDAKHLELMKRLGLDYTFAYCWYVPNSPDPQQAIDSQLVSIHKTQELNILPQVVTVSQAWSGWRDEGSIWAIPPVAFETLLRRAKAFVETLPRNQLSGQMLLLDNWNEWGEGHYIEPCTEYGFGYLDAIRKVFLNAPDKHTDLIPEDLGRSSYETAYRQWLSDKRENENPVNSGSK</sequence>
<dbReference type="Proteomes" id="UP001501207">
    <property type="component" value="Unassembled WGS sequence"/>
</dbReference>
<gene>
    <name evidence="1" type="ORF">GCM10023143_14310</name>
</gene>
<evidence type="ECO:0000313" key="2">
    <source>
        <dbReference type="Proteomes" id="UP001501207"/>
    </source>
</evidence>
<dbReference type="InterPro" id="IPR032719">
    <property type="entry name" value="WbsX"/>
</dbReference>
<dbReference type="PANTHER" id="PTHR41244:SF1">
    <property type="entry name" value="GLYCOSYLTRANSFERASE"/>
    <property type="match status" value="1"/>
</dbReference>
<dbReference type="Gene3D" id="3.20.20.80">
    <property type="entry name" value="Glycosidases"/>
    <property type="match status" value="1"/>
</dbReference>
<protein>
    <submittedName>
        <fullName evidence="1">Uncharacterized protein</fullName>
    </submittedName>
</protein>
<keyword evidence="2" id="KW-1185">Reference proteome</keyword>
<dbReference type="PANTHER" id="PTHR41244">
    <property type="entry name" value="RHAMNAN SYNTHESIS F"/>
    <property type="match status" value="1"/>
</dbReference>
<accession>A0ABP8FNH8</accession>
<proteinExistence type="predicted"/>
<dbReference type="RefSeq" id="WP_344977702.1">
    <property type="nucleotide sequence ID" value="NZ_BAABFN010000002.1"/>
</dbReference>
<organism evidence="1 2">
    <name type="scientific">Compostibacter hankyongensis</name>
    <dbReference type="NCBI Taxonomy" id="1007089"/>
    <lineage>
        <taxon>Bacteria</taxon>
        <taxon>Pseudomonadati</taxon>
        <taxon>Bacteroidota</taxon>
        <taxon>Chitinophagia</taxon>
        <taxon>Chitinophagales</taxon>
        <taxon>Chitinophagaceae</taxon>
        <taxon>Compostibacter</taxon>
    </lineage>
</organism>
<comment type="caution">
    <text evidence="1">The sequence shown here is derived from an EMBL/GenBank/DDBJ whole genome shotgun (WGS) entry which is preliminary data.</text>
</comment>
<dbReference type="Pfam" id="PF14307">
    <property type="entry name" value="Glyco_tran_WbsX"/>
    <property type="match status" value="2"/>
</dbReference>